<feature type="transmembrane region" description="Helical" evidence="4">
    <location>
        <begin position="688"/>
        <end position="706"/>
    </location>
</feature>
<proteinExistence type="inferred from homology"/>
<dbReference type="PROSITE" id="PS51352">
    <property type="entry name" value="THIOREDOXIN_2"/>
    <property type="match status" value="2"/>
</dbReference>
<dbReference type="EMBL" id="AWNI01000041">
    <property type="protein sequence ID" value="ETS59767.1"/>
    <property type="molecule type" value="Genomic_DNA"/>
</dbReference>
<dbReference type="AlphaFoldDB" id="W3VG59"/>
<feature type="region of interest" description="Disordered" evidence="3">
    <location>
        <begin position="198"/>
        <end position="265"/>
    </location>
</feature>
<keyword evidence="4" id="KW-0472">Membrane</keyword>
<dbReference type="PANTHER" id="PTHR45672">
    <property type="entry name" value="PROTEIN DISULFIDE-ISOMERASE C17H9.14C-RELATED"/>
    <property type="match status" value="1"/>
</dbReference>
<feature type="chain" id="PRO_5004834130" description="Thioredoxin domain-containing protein" evidence="5">
    <location>
        <begin position="39"/>
        <end position="728"/>
    </location>
</feature>
<dbReference type="CDD" id="cd02961">
    <property type="entry name" value="PDI_a_family"/>
    <property type="match status" value="2"/>
</dbReference>
<dbReference type="GO" id="GO:0005783">
    <property type="term" value="C:endoplasmic reticulum"/>
    <property type="evidence" value="ECO:0007669"/>
    <property type="project" value="TreeGrafter"/>
</dbReference>
<dbReference type="GO" id="GO:0006457">
    <property type="term" value="P:protein folding"/>
    <property type="evidence" value="ECO:0007669"/>
    <property type="project" value="TreeGrafter"/>
</dbReference>
<evidence type="ECO:0000256" key="4">
    <source>
        <dbReference type="SAM" id="Phobius"/>
    </source>
</evidence>
<keyword evidence="8" id="KW-1185">Reference proteome</keyword>
<gene>
    <name evidence="7" type="ORF">PaG_06291</name>
</gene>
<comment type="similarity">
    <text evidence="1">Belongs to the protein disulfide isomerase family.</text>
</comment>
<evidence type="ECO:0000259" key="6">
    <source>
        <dbReference type="PROSITE" id="PS51352"/>
    </source>
</evidence>
<evidence type="ECO:0000313" key="8">
    <source>
        <dbReference type="Proteomes" id="UP000019462"/>
    </source>
</evidence>
<feature type="domain" description="Thioredoxin" evidence="6">
    <location>
        <begin position="243"/>
        <end position="377"/>
    </location>
</feature>
<dbReference type="InterPro" id="IPR017937">
    <property type="entry name" value="Thioredoxin_CS"/>
</dbReference>
<dbReference type="InterPro" id="IPR051063">
    <property type="entry name" value="PDI"/>
</dbReference>
<dbReference type="GO" id="GO:0003756">
    <property type="term" value="F:protein disulfide isomerase activity"/>
    <property type="evidence" value="ECO:0007669"/>
    <property type="project" value="TreeGrafter"/>
</dbReference>
<feature type="signal peptide" evidence="5">
    <location>
        <begin position="1"/>
        <end position="38"/>
    </location>
</feature>
<name>W3VG59_MOEAP</name>
<evidence type="ECO:0000256" key="5">
    <source>
        <dbReference type="SAM" id="SignalP"/>
    </source>
</evidence>
<keyword evidence="2 5" id="KW-0732">Signal</keyword>
<dbReference type="Pfam" id="PF00085">
    <property type="entry name" value="Thioredoxin"/>
    <property type="match status" value="2"/>
</dbReference>
<dbReference type="InterPro" id="IPR036249">
    <property type="entry name" value="Thioredoxin-like_sf"/>
</dbReference>
<dbReference type="PANTHER" id="PTHR45672:SF3">
    <property type="entry name" value="THIOREDOXIN DOMAIN-CONTAINING PROTEIN 5"/>
    <property type="match status" value="1"/>
</dbReference>
<dbReference type="Proteomes" id="UP000019462">
    <property type="component" value="Unassembled WGS sequence"/>
</dbReference>
<dbReference type="HOGENOM" id="CLU_021868_0_0_1"/>
<evidence type="ECO:0000256" key="2">
    <source>
        <dbReference type="ARBA" id="ARBA00022729"/>
    </source>
</evidence>
<dbReference type="OrthoDB" id="72053at2759"/>
<dbReference type="PROSITE" id="PS00194">
    <property type="entry name" value="THIOREDOXIN_1"/>
    <property type="match status" value="1"/>
</dbReference>
<dbReference type="Gene3D" id="3.40.30.10">
    <property type="entry name" value="Glutaredoxin"/>
    <property type="match status" value="3"/>
</dbReference>
<comment type="caution">
    <text evidence="7">The sequence shown here is derived from an EMBL/GenBank/DDBJ whole genome shotgun (WGS) entry which is preliminary data.</text>
</comment>
<protein>
    <recommendedName>
        <fullName evidence="6">Thioredoxin domain-containing protein</fullName>
    </recommendedName>
</protein>
<feature type="compositionally biased region" description="Low complexity" evidence="3">
    <location>
        <begin position="221"/>
        <end position="249"/>
    </location>
</feature>
<sequence>MRFASISTARTARTAASSYASLVVAALLLLVLAPTARSAAAAAAAAASSSDKATHDGLRKLTAANFTLTNQGAWLIEFFSPTCIHCKKFGATWNELSHNKDSLRTQYPQAPFTLAQVDCLAQWDLCKEQGVTFLPRLTIYQDGKQHSEEYKGDRNYPEISAYIDKFAAEYRKSKGVADVAPVAQLDAPNKAADAANATAANAPAATDKPDFAASTHAPAPVNSAPVNSATSSSSASSSSASSSAATSPAEAIKEVLPTGPNPKGELLSFGSAPIQTKEELQAWLGKASGQGPTFVKFFAPWCPHCKAMAAAFQQLSSSLKGRVNAVQVDCEANRALCASYDIRGYPVLRLYDQGHAKEYNGGRNHDAMLKWVLKAISTSGLKPVASASDLAAIAKDNDVLFLYLHSPGTSMEEVRAVEAASQILFGGRAPIFVSDEPALLDRYASSLAQDKAVSIPAKSALLVFKDHSIAEPVAVMHPSSLRSTSFADAEYSDEAKAQISHFLSKQKYALVTELTAANFEETVRNPEDALVVLAALSDSIHGDEVASTASDGIARKDAEIAALRSVALEWRLKKEASSSRQVVFAWIDADRWKSPLRKLYGIQASDSPSAVLVDGNKSLYYELAHYADAKPATFEHRWIAPTSVFADIDRVLSGVAPAKSSRTLLQKSVKGAEVYMNSLIDTSVDHPVAAFGFLFFVLGALFFYLGRARKSTPSSLPMYSKVSTVKAD</sequence>
<feature type="domain" description="Thioredoxin" evidence="6">
    <location>
        <begin position="40"/>
        <end position="168"/>
    </location>
</feature>
<dbReference type="InterPro" id="IPR013766">
    <property type="entry name" value="Thioredoxin_domain"/>
</dbReference>
<dbReference type="SUPFAM" id="SSF52833">
    <property type="entry name" value="Thioredoxin-like"/>
    <property type="match status" value="2"/>
</dbReference>
<reference evidence="7 8" key="1">
    <citation type="journal article" date="2014" name="Genome Announc.">
        <title>Genome sequence of the basidiomycetous fungus Pseudozyma aphidis DSM70725, an efficient producer of biosurfactant mannosylerythritol lipids.</title>
        <authorList>
            <person name="Lorenz S."/>
            <person name="Guenther M."/>
            <person name="Grumaz C."/>
            <person name="Rupp S."/>
            <person name="Zibek S."/>
            <person name="Sohn K."/>
        </authorList>
    </citation>
    <scope>NUCLEOTIDE SEQUENCE [LARGE SCALE GENOMIC DNA]</scope>
    <source>
        <strain evidence="8">ATCC 32657 / CBS 517.83 / DSM 70725 / JCM 10318 / NBRC 10182 / NRRL Y-7954 / St-0401</strain>
    </source>
</reference>
<keyword evidence="4" id="KW-0812">Transmembrane</keyword>
<keyword evidence="4" id="KW-1133">Transmembrane helix</keyword>
<accession>W3VG59</accession>
<evidence type="ECO:0000256" key="3">
    <source>
        <dbReference type="SAM" id="MobiDB-lite"/>
    </source>
</evidence>
<dbReference type="Pfam" id="PF13848">
    <property type="entry name" value="Thioredoxin_6"/>
    <property type="match status" value="1"/>
</dbReference>
<evidence type="ECO:0000313" key="7">
    <source>
        <dbReference type="EMBL" id="ETS59767.1"/>
    </source>
</evidence>
<organism evidence="7 8">
    <name type="scientific">Moesziomyces aphidis</name>
    <name type="common">Pseudozyma aphidis</name>
    <dbReference type="NCBI Taxonomy" id="84754"/>
    <lineage>
        <taxon>Eukaryota</taxon>
        <taxon>Fungi</taxon>
        <taxon>Dikarya</taxon>
        <taxon>Basidiomycota</taxon>
        <taxon>Ustilaginomycotina</taxon>
        <taxon>Ustilaginomycetes</taxon>
        <taxon>Ustilaginales</taxon>
        <taxon>Ustilaginaceae</taxon>
        <taxon>Moesziomyces</taxon>
    </lineage>
</organism>
<evidence type="ECO:0000256" key="1">
    <source>
        <dbReference type="ARBA" id="ARBA00006347"/>
    </source>
</evidence>